<feature type="compositionally biased region" description="Acidic residues" evidence="1">
    <location>
        <begin position="358"/>
        <end position="380"/>
    </location>
</feature>
<dbReference type="Gene3D" id="1.25.40.180">
    <property type="match status" value="1"/>
</dbReference>
<reference evidence="3" key="1">
    <citation type="submission" date="2014-11" db="EMBL/GenBank/DDBJ databases">
        <authorList>
            <person name="Otto D Thomas"/>
            <person name="Naeem Raeece"/>
        </authorList>
    </citation>
    <scope>NUCLEOTIDE SEQUENCE</scope>
</reference>
<feature type="region of interest" description="Disordered" evidence="1">
    <location>
        <begin position="223"/>
        <end position="254"/>
    </location>
</feature>
<dbReference type="AlphaFoldDB" id="A0A0G4HD13"/>
<feature type="compositionally biased region" description="Acidic residues" evidence="1">
    <location>
        <begin position="300"/>
        <end position="316"/>
    </location>
</feature>
<dbReference type="VEuPathDB" id="CryptoDB:Cvel_26220"/>
<evidence type="ECO:0000256" key="1">
    <source>
        <dbReference type="SAM" id="MobiDB-lite"/>
    </source>
</evidence>
<feature type="compositionally biased region" description="Acidic residues" evidence="1">
    <location>
        <begin position="341"/>
        <end position="350"/>
    </location>
</feature>
<dbReference type="EMBL" id="CDMZ01002302">
    <property type="protein sequence ID" value="CEM41749.1"/>
    <property type="molecule type" value="Genomic_DNA"/>
</dbReference>
<proteinExistence type="predicted"/>
<evidence type="ECO:0000259" key="2">
    <source>
        <dbReference type="PROSITE" id="PS51363"/>
    </source>
</evidence>
<protein>
    <recommendedName>
        <fullName evidence="2">W2 domain-containing protein</fullName>
    </recommendedName>
</protein>
<gene>
    <name evidence="3" type="ORF">Cvel_26220</name>
</gene>
<feature type="region of interest" description="Disordered" evidence="1">
    <location>
        <begin position="292"/>
        <end position="391"/>
    </location>
</feature>
<feature type="compositionally biased region" description="Basic and acidic residues" evidence="1">
    <location>
        <begin position="1"/>
        <end position="27"/>
    </location>
</feature>
<name>A0A0G4HD13_9ALVE</name>
<feature type="region of interest" description="Disordered" evidence="1">
    <location>
        <begin position="1"/>
        <end position="58"/>
    </location>
</feature>
<organism evidence="3">
    <name type="scientific">Chromera velia CCMP2878</name>
    <dbReference type="NCBI Taxonomy" id="1169474"/>
    <lineage>
        <taxon>Eukaryota</taxon>
        <taxon>Sar</taxon>
        <taxon>Alveolata</taxon>
        <taxon>Colpodellida</taxon>
        <taxon>Chromeraceae</taxon>
        <taxon>Chromera</taxon>
    </lineage>
</organism>
<dbReference type="PROSITE" id="PS51363">
    <property type="entry name" value="W2"/>
    <property type="match status" value="1"/>
</dbReference>
<sequence>MSDQPRERPQLTEEEKKKQRAEANARKKAEKAKRIEKKKEKEEKEGTSGGPNSLAQSNVTVGMAMGGDEDEDEVRLDGEKMNEAIAHMQKEAEGAFSNRLGIFLLSLCGAKKLDKDPFRDIVRTFLGLGVLFCKVTETETEEGDEVIKTACESLTAKGIEAARAEMKQIVHSKMDVSMFLEGFEFFVCLKCPPGTLKQLGKLLFQLYCDGIISREAILSRYLDSQKPPPRTDDTADAPEAAAASSSSSSSSSSAPAAAAAAVASGGVSEEEERERVEVYRKCYQALTASGFLQQLKDHEESEDEDDEDEDEEDEEETKNSLHVHHETKAPLSGVQQNGGNGEEEEDGVEVEFDRDPAEQYEELEFGDEGDEDEEDDDDDGMQFVSAANMDD</sequence>
<accession>A0A0G4HD13</accession>
<feature type="domain" description="W2" evidence="2">
    <location>
        <begin position="67"/>
        <end position="305"/>
    </location>
</feature>
<feature type="compositionally biased region" description="Basic and acidic residues" evidence="1">
    <location>
        <begin position="317"/>
        <end position="328"/>
    </location>
</feature>
<feature type="compositionally biased region" description="Basic and acidic residues" evidence="1">
    <location>
        <begin position="37"/>
        <end position="46"/>
    </location>
</feature>
<dbReference type="InterPro" id="IPR003307">
    <property type="entry name" value="W2_domain"/>
</dbReference>
<evidence type="ECO:0000313" key="3">
    <source>
        <dbReference type="EMBL" id="CEM41749.1"/>
    </source>
</evidence>
<feature type="compositionally biased region" description="Low complexity" evidence="1">
    <location>
        <begin position="237"/>
        <end position="254"/>
    </location>
</feature>